<keyword evidence="11" id="KW-1185">Reference proteome</keyword>
<keyword evidence="10" id="KW-0966">Cell projection</keyword>
<dbReference type="GO" id="GO:0003774">
    <property type="term" value="F:cytoskeletal motor activity"/>
    <property type="evidence" value="ECO:0007669"/>
    <property type="project" value="InterPro"/>
</dbReference>
<evidence type="ECO:0000256" key="1">
    <source>
        <dbReference type="ARBA" id="ARBA00002591"/>
    </source>
</evidence>
<evidence type="ECO:0000256" key="4">
    <source>
        <dbReference type="ARBA" id="ARBA00006929"/>
    </source>
</evidence>
<organism evidence="10 11">
    <name type="scientific">Botrimarina hoheduenensis</name>
    <dbReference type="NCBI Taxonomy" id="2528000"/>
    <lineage>
        <taxon>Bacteria</taxon>
        <taxon>Pseudomonadati</taxon>
        <taxon>Planctomycetota</taxon>
        <taxon>Planctomycetia</taxon>
        <taxon>Pirellulales</taxon>
        <taxon>Lacipirellulaceae</taxon>
        <taxon>Botrimarina</taxon>
    </lineage>
</organism>
<keyword evidence="5 9" id="KW-0732">Signal</keyword>
<dbReference type="EMBL" id="SJPH01000006">
    <property type="protein sequence ID" value="TWT42688.1"/>
    <property type="molecule type" value="Genomic_DNA"/>
</dbReference>
<keyword evidence="6" id="KW-0472">Membrane</keyword>
<gene>
    <name evidence="10" type="primary">flgH</name>
    <name evidence="10" type="ORF">Pla111_26610</name>
</gene>
<evidence type="ECO:0000256" key="9">
    <source>
        <dbReference type="SAM" id="SignalP"/>
    </source>
</evidence>
<comment type="function">
    <text evidence="1">Assembles around the rod to form the L-ring and probably protects the motor/basal body from shearing forces during rotation.</text>
</comment>
<evidence type="ECO:0000256" key="7">
    <source>
        <dbReference type="ARBA" id="ARBA00023143"/>
    </source>
</evidence>
<evidence type="ECO:0000256" key="8">
    <source>
        <dbReference type="ARBA" id="ARBA00023237"/>
    </source>
</evidence>
<comment type="subcellular location">
    <subcellularLocation>
        <location evidence="2">Bacterial flagellum basal body</location>
    </subcellularLocation>
    <subcellularLocation>
        <location evidence="3">Cell outer membrane</location>
    </subcellularLocation>
</comment>
<evidence type="ECO:0000256" key="2">
    <source>
        <dbReference type="ARBA" id="ARBA00004117"/>
    </source>
</evidence>
<evidence type="ECO:0000313" key="11">
    <source>
        <dbReference type="Proteomes" id="UP000318995"/>
    </source>
</evidence>
<name>A0A5C5VVR2_9BACT</name>
<evidence type="ECO:0000256" key="3">
    <source>
        <dbReference type="ARBA" id="ARBA00004442"/>
    </source>
</evidence>
<dbReference type="PANTHER" id="PTHR34933">
    <property type="entry name" value="FLAGELLAR L-RING PROTEIN"/>
    <property type="match status" value="1"/>
</dbReference>
<dbReference type="AlphaFoldDB" id="A0A5C5VVR2"/>
<keyword evidence="10" id="KW-0282">Flagellum</keyword>
<feature type="signal peptide" evidence="9">
    <location>
        <begin position="1"/>
        <end position="20"/>
    </location>
</feature>
<dbReference type="PANTHER" id="PTHR34933:SF1">
    <property type="entry name" value="FLAGELLAR L-RING PROTEIN"/>
    <property type="match status" value="1"/>
</dbReference>
<comment type="caution">
    <text evidence="10">The sequence shown here is derived from an EMBL/GenBank/DDBJ whole genome shotgun (WGS) entry which is preliminary data.</text>
</comment>
<dbReference type="RefSeq" id="WP_197525020.1">
    <property type="nucleotide sequence ID" value="NZ_SJPH01000006.1"/>
</dbReference>
<keyword evidence="8" id="KW-0998">Cell outer membrane</keyword>
<reference evidence="10 11" key="1">
    <citation type="submission" date="2019-02" db="EMBL/GenBank/DDBJ databases">
        <title>Deep-cultivation of Planctomycetes and their phenomic and genomic characterization uncovers novel biology.</title>
        <authorList>
            <person name="Wiegand S."/>
            <person name="Jogler M."/>
            <person name="Boedeker C."/>
            <person name="Pinto D."/>
            <person name="Vollmers J."/>
            <person name="Rivas-Marin E."/>
            <person name="Kohn T."/>
            <person name="Peeters S.H."/>
            <person name="Heuer A."/>
            <person name="Rast P."/>
            <person name="Oberbeckmann S."/>
            <person name="Bunk B."/>
            <person name="Jeske O."/>
            <person name="Meyerdierks A."/>
            <person name="Storesund J.E."/>
            <person name="Kallscheuer N."/>
            <person name="Luecker S."/>
            <person name="Lage O.M."/>
            <person name="Pohl T."/>
            <person name="Merkel B.J."/>
            <person name="Hornburger P."/>
            <person name="Mueller R.-W."/>
            <person name="Bruemmer F."/>
            <person name="Labrenz M."/>
            <person name="Spormann A.M."/>
            <person name="Op Den Camp H."/>
            <person name="Overmann J."/>
            <person name="Amann R."/>
            <person name="Jetten M.S.M."/>
            <person name="Mascher T."/>
            <person name="Medema M.H."/>
            <person name="Devos D.P."/>
            <person name="Kaster A.-K."/>
            <person name="Ovreas L."/>
            <person name="Rohde M."/>
            <person name="Galperin M.Y."/>
            <person name="Jogler C."/>
        </authorList>
    </citation>
    <scope>NUCLEOTIDE SEQUENCE [LARGE SCALE GENOMIC DNA]</scope>
    <source>
        <strain evidence="10 11">Pla111</strain>
    </source>
</reference>
<keyword evidence="7" id="KW-0975">Bacterial flagellum</keyword>
<feature type="chain" id="PRO_5022892850" evidence="9">
    <location>
        <begin position="21"/>
        <end position="225"/>
    </location>
</feature>
<dbReference type="Pfam" id="PF02107">
    <property type="entry name" value="FlgH"/>
    <property type="match status" value="1"/>
</dbReference>
<dbReference type="GO" id="GO:0009427">
    <property type="term" value="C:bacterial-type flagellum basal body, distal rod, L ring"/>
    <property type="evidence" value="ECO:0007669"/>
    <property type="project" value="InterPro"/>
</dbReference>
<protein>
    <submittedName>
        <fullName evidence="10">Flagellar L-ring protein</fullName>
    </submittedName>
</protein>
<keyword evidence="10" id="KW-0969">Cilium</keyword>
<accession>A0A5C5VVR2</accession>
<dbReference type="GO" id="GO:0009279">
    <property type="term" value="C:cell outer membrane"/>
    <property type="evidence" value="ECO:0007669"/>
    <property type="project" value="UniProtKB-SubCell"/>
</dbReference>
<sequence length="225" mass="24765" precursor="true">MNRFTLMAGVLIAQAIVAVAAAQDSSLLLVRPTQSANGATLQNSSFMYQALPPEAMNQPLKVESIITVLVDYRSVMQSEGNGESTKIGAFSSVLTDWIAFDGKSIFPAAQRRGDPTIAGTLNSQYRADSSIEQREALTFPIACKVVDIRPNGNLVIEGRRSIEVNEEVWVTYLMGTAPRQQIGPDLTIRDNAITDLNIRKYEEGAVRDGYSRGWLSRWYGKTKAF</sequence>
<evidence type="ECO:0000256" key="5">
    <source>
        <dbReference type="ARBA" id="ARBA00022729"/>
    </source>
</evidence>
<evidence type="ECO:0000256" key="6">
    <source>
        <dbReference type="ARBA" id="ARBA00023136"/>
    </source>
</evidence>
<evidence type="ECO:0000313" key="10">
    <source>
        <dbReference type="EMBL" id="TWT42688.1"/>
    </source>
</evidence>
<dbReference type="InterPro" id="IPR000527">
    <property type="entry name" value="Flag_Lring"/>
</dbReference>
<comment type="similarity">
    <text evidence="4">Belongs to the FlgH family.</text>
</comment>
<dbReference type="GO" id="GO:0071973">
    <property type="term" value="P:bacterial-type flagellum-dependent cell motility"/>
    <property type="evidence" value="ECO:0007669"/>
    <property type="project" value="InterPro"/>
</dbReference>
<proteinExistence type="inferred from homology"/>
<dbReference type="Proteomes" id="UP000318995">
    <property type="component" value="Unassembled WGS sequence"/>
</dbReference>